<dbReference type="AlphaFoldDB" id="A0A812VQG5"/>
<reference evidence="1" key="1">
    <citation type="submission" date="2021-02" db="EMBL/GenBank/DDBJ databases">
        <authorList>
            <person name="Dougan E. K."/>
            <person name="Rhodes N."/>
            <person name="Thang M."/>
            <person name="Chan C."/>
        </authorList>
    </citation>
    <scope>NUCLEOTIDE SEQUENCE</scope>
</reference>
<evidence type="ECO:0000313" key="1">
    <source>
        <dbReference type="EMBL" id="CAE7651968.1"/>
    </source>
</evidence>
<comment type="caution">
    <text evidence="1">The sequence shown here is derived from an EMBL/GenBank/DDBJ whole genome shotgun (WGS) entry which is preliminary data.</text>
</comment>
<dbReference type="EMBL" id="CAJNIZ010043160">
    <property type="protein sequence ID" value="CAE7651968.1"/>
    <property type="molecule type" value="Genomic_DNA"/>
</dbReference>
<proteinExistence type="predicted"/>
<gene>
    <name evidence="1" type="primary">pksN</name>
    <name evidence="1" type="ORF">SPIL2461_LOCUS17423</name>
</gene>
<dbReference type="OrthoDB" id="409594at2759"/>
<dbReference type="Gene3D" id="1.20.58.480">
    <property type="match status" value="1"/>
</dbReference>
<feature type="non-terminal residue" evidence="1">
    <location>
        <position position="99"/>
    </location>
</feature>
<organism evidence="1 2">
    <name type="scientific">Symbiodinium pilosum</name>
    <name type="common">Dinoflagellate</name>
    <dbReference type="NCBI Taxonomy" id="2952"/>
    <lineage>
        <taxon>Eukaryota</taxon>
        <taxon>Sar</taxon>
        <taxon>Alveolata</taxon>
        <taxon>Dinophyceae</taxon>
        <taxon>Suessiales</taxon>
        <taxon>Symbiodiniaceae</taxon>
        <taxon>Symbiodinium</taxon>
    </lineage>
</organism>
<name>A0A812VQG5_SYMPI</name>
<keyword evidence="2" id="KW-1185">Reference proteome</keyword>
<sequence length="99" mass="11148">MAASHRQFLDAIEGGMSVRAYCLQVWRYLPVEAIAALEDAFNNCIEALLRYCSARQRFVSRTLPGVGRLQTIGANQEKVIRGGRLALLHMRRVADAQRM</sequence>
<accession>A0A812VQG5</accession>
<evidence type="ECO:0000313" key="2">
    <source>
        <dbReference type="Proteomes" id="UP000649617"/>
    </source>
</evidence>
<dbReference type="Proteomes" id="UP000649617">
    <property type="component" value="Unassembled WGS sequence"/>
</dbReference>
<protein>
    <submittedName>
        <fullName evidence="1">PksN protein</fullName>
    </submittedName>
</protein>